<sequence length="194" mass="21976">MNKMIKTLGVSCAAMLLFACNPKKEEVTTSNGKNNAKTSITDSAKIKEEAKKAAIAEKNALPKPYHPEENAEAKIAELTAQAKKENKNIMIQAGGNWCIWCLRFNNYVQTTPELKKLVDNNYIYYHLNYSPDNKNEKIFAKYGNPGDKYGYPVFIVLDKDGKQIHTQDSSVLEEGKGYSLDKVKKFFEDWKPKV</sequence>
<dbReference type="AlphaFoldDB" id="A0A077EE08"/>
<reference evidence="1" key="2">
    <citation type="journal article" date="2015" name="Genome Biol. Evol.">
        <title>Complete Genome Sequence and Transcriptomic Analysis of the Novel Pathogen Elizabethkingia anophelis in Response to Oxidative Stress.</title>
        <authorList>
            <person name="Li Y."/>
            <person name="Liu Y."/>
            <person name="Chew S.C."/>
            <person name="Tay M."/>
            <person name="Salido M.M."/>
            <person name="Teo J."/>
            <person name="Lauro F.M."/>
            <person name="Givskov M."/>
            <person name="Yang L."/>
        </authorList>
    </citation>
    <scope>NUCLEOTIDE SEQUENCE</scope>
    <source>
        <strain evidence="1">NUHP1</strain>
    </source>
</reference>
<gene>
    <name evidence="1" type="ORF">BD94_1972</name>
</gene>
<dbReference type="HOGENOM" id="CLU_110659_0_0_10"/>
<dbReference type="SUPFAM" id="SSF52833">
    <property type="entry name" value="Thioredoxin-like"/>
    <property type="match status" value="1"/>
</dbReference>
<reference evidence="1" key="1">
    <citation type="journal article" date="2013" name="Lancet">
        <title>First case of E anophelis outbreak in an intensive-care unit.</title>
        <authorList>
            <person name="Teo J."/>
            <person name="Tan S.Y."/>
            <person name="Tay M."/>
            <person name="Ding Y."/>
            <person name="Kjelleberg S."/>
            <person name="Givskov M."/>
            <person name="Lin R.T."/>
            <person name="Yang L."/>
        </authorList>
    </citation>
    <scope>NUCLEOTIDE SEQUENCE [LARGE SCALE GENOMIC DNA]</scope>
    <source>
        <strain evidence="1">NUHP1</strain>
    </source>
</reference>
<evidence type="ECO:0008006" key="3">
    <source>
        <dbReference type="Google" id="ProtNLM"/>
    </source>
</evidence>
<dbReference type="STRING" id="1338011.BD94_1972"/>
<dbReference type="InterPro" id="IPR036249">
    <property type="entry name" value="Thioredoxin-like_sf"/>
</dbReference>
<proteinExistence type="predicted"/>
<dbReference type="PROSITE" id="PS51257">
    <property type="entry name" value="PROKAR_LIPOPROTEIN"/>
    <property type="match status" value="1"/>
</dbReference>
<accession>A0A077EE08</accession>
<name>A0A077EE08_9FLAO</name>
<dbReference type="Gene3D" id="3.40.30.10">
    <property type="entry name" value="Glutaredoxin"/>
    <property type="match status" value="1"/>
</dbReference>
<dbReference type="Proteomes" id="UP000028933">
    <property type="component" value="Chromosome"/>
</dbReference>
<evidence type="ECO:0000313" key="2">
    <source>
        <dbReference type="Proteomes" id="UP000028933"/>
    </source>
</evidence>
<dbReference type="RefSeq" id="WP_024564388.1">
    <property type="nucleotide sequence ID" value="NZ_CP007547.1"/>
</dbReference>
<dbReference type="EMBL" id="CP007547">
    <property type="protein sequence ID" value="AIL45747.1"/>
    <property type="molecule type" value="Genomic_DNA"/>
</dbReference>
<evidence type="ECO:0000313" key="1">
    <source>
        <dbReference type="EMBL" id="AIL45747.1"/>
    </source>
</evidence>
<dbReference type="eggNOG" id="COG0526">
    <property type="taxonomic scope" value="Bacteria"/>
</dbReference>
<organism evidence="1 2">
    <name type="scientific">Elizabethkingia anophelis NUHP1</name>
    <dbReference type="NCBI Taxonomy" id="1338011"/>
    <lineage>
        <taxon>Bacteria</taxon>
        <taxon>Pseudomonadati</taxon>
        <taxon>Bacteroidota</taxon>
        <taxon>Flavobacteriia</taxon>
        <taxon>Flavobacteriales</taxon>
        <taxon>Weeksellaceae</taxon>
        <taxon>Elizabethkingia</taxon>
    </lineage>
</organism>
<protein>
    <recommendedName>
        <fullName evidence="3">Thioredoxin domain-containing protein</fullName>
    </recommendedName>
</protein>
<dbReference type="KEGG" id="eao:BD94_1972"/>
<dbReference type="Pfam" id="PF13899">
    <property type="entry name" value="Thioredoxin_7"/>
    <property type="match status" value="1"/>
</dbReference>